<reference evidence="5 6" key="1">
    <citation type="submission" date="2024-02" db="EMBL/GenBank/DDBJ databases">
        <title>A draft genome for the cacao thread blight pathogen Marasmius crinis-equi.</title>
        <authorList>
            <person name="Cohen S.P."/>
            <person name="Baruah I.K."/>
            <person name="Amoako-Attah I."/>
            <person name="Bukari Y."/>
            <person name="Meinhardt L.W."/>
            <person name="Bailey B.A."/>
        </authorList>
    </citation>
    <scope>NUCLEOTIDE SEQUENCE [LARGE SCALE GENOMIC DNA]</scope>
    <source>
        <strain evidence="5 6">GH-76</strain>
    </source>
</reference>
<keyword evidence="3" id="KW-0560">Oxidoreductase</keyword>
<dbReference type="InterPro" id="IPR050982">
    <property type="entry name" value="Auxin_biosynth/cation_transpt"/>
</dbReference>
<keyword evidence="1" id="KW-0285">Flavoprotein</keyword>
<evidence type="ECO:0000256" key="1">
    <source>
        <dbReference type="ARBA" id="ARBA00022630"/>
    </source>
</evidence>
<dbReference type="PANTHER" id="PTHR43539:SF68">
    <property type="entry name" value="FLAVIN-BINDING MONOOXYGENASE-LIKE PROTEIN (AFU_ORTHOLOGUE AFUA_4G09220)"/>
    <property type="match status" value="1"/>
</dbReference>
<keyword evidence="2" id="KW-0274">FAD</keyword>
<dbReference type="Gene3D" id="3.50.50.60">
    <property type="entry name" value="FAD/NAD(P)-binding domain"/>
    <property type="match status" value="1"/>
</dbReference>
<evidence type="ECO:0000256" key="3">
    <source>
        <dbReference type="ARBA" id="ARBA00023002"/>
    </source>
</evidence>
<dbReference type="Pfam" id="PF00743">
    <property type="entry name" value="FMO-like"/>
    <property type="match status" value="1"/>
</dbReference>
<feature type="region of interest" description="Disordered" evidence="4">
    <location>
        <begin position="1"/>
        <end position="24"/>
    </location>
</feature>
<proteinExistence type="predicted"/>
<gene>
    <name evidence="5" type="ORF">V5O48_006136</name>
</gene>
<evidence type="ECO:0000256" key="4">
    <source>
        <dbReference type="SAM" id="MobiDB-lite"/>
    </source>
</evidence>
<organism evidence="5 6">
    <name type="scientific">Marasmius crinis-equi</name>
    <dbReference type="NCBI Taxonomy" id="585013"/>
    <lineage>
        <taxon>Eukaryota</taxon>
        <taxon>Fungi</taxon>
        <taxon>Dikarya</taxon>
        <taxon>Basidiomycota</taxon>
        <taxon>Agaricomycotina</taxon>
        <taxon>Agaricomycetes</taxon>
        <taxon>Agaricomycetidae</taxon>
        <taxon>Agaricales</taxon>
        <taxon>Marasmiineae</taxon>
        <taxon>Marasmiaceae</taxon>
        <taxon>Marasmius</taxon>
    </lineage>
</organism>
<dbReference type="PRINTS" id="PR00411">
    <property type="entry name" value="PNDRDTASEI"/>
</dbReference>
<dbReference type="InterPro" id="IPR036188">
    <property type="entry name" value="FAD/NAD-bd_sf"/>
</dbReference>
<evidence type="ECO:0000256" key="2">
    <source>
        <dbReference type="ARBA" id="ARBA00022827"/>
    </source>
</evidence>
<protein>
    <recommendedName>
        <fullName evidence="7">Flavin-containing monooxygenase</fullName>
    </recommendedName>
</protein>
<evidence type="ECO:0000313" key="5">
    <source>
        <dbReference type="EMBL" id="KAL0575846.1"/>
    </source>
</evidence>
<dbReference type="PANTHER" id="PTHR43539">
    <property type="entry name" value="FLAVIN-BINDING MONOOXYGENASE-LIKE PROTEIN (AFU_ORTHOLOGUE AFUA_4G09220)"/>
    <property type="match status" value="1"/>
</dbReference>
<dbReference type="SUPFAM" id="SSF51905">
    <property type="entry name" value="FAD/NAD(P)-binding domain"/>
    <property type="match status" value="2"/>
</dbReference>
<evidence type="ECO:0000313" key="6">
    <source>
        <dbReference type="Proteomes" id="UP001465976"/>
    </source>
</evidence>
<keyword evidence="6" id="KW-1185">Reference proteome</keyword>
<dbReference type="Pfam" id="PF13738">
    <property type="entry name" value="Pyr_redox_3"/>
    <property type="match status" value="1"/>
</dbReference>
<comment type="caution">
    <text evidence="5">The sequence shown here is derived from an EMBL/GenBank/DDBJ whole genome shotgun (WGS) entry which is preliminary data.</text>
</comment>
<name>A0ABR3FL84_9AGAR</name>
<sequence length="618" mass="68224">MPNDFSTSPPSLPPHHPVPDSLKQTPGYPSEVAKEWLKSFSTFSSLDNLFLADSYWRDLISFTSDVRTLRGFQAQIKPFIENRARKLLTDKPQFELFTDKESLWGSSITEMFPDLAFLQFAFNFHVSYGGKGTGIIRLVYTGSENEGVRGWKAFTVFTCLDELDGVVQPVGTNRPAKPITEPWSEFRKAQNEFVEKDPEVLIVGAGQTGLEVAARLKQLGVTSLAIEKNERIGDNWRKRYDSLSLHDTVWYDTPPYLSFPTTWPVYCSGGKLANFLESYAETLELAVWTSTTMTNTSYDESSKVWTVELARNSGEKRTIKVRHIVFGTGFGGGVAYAPNIPEADKFKGKICHSSEFKSARYHKGGGKAVVVGACNSGYDIAQDFVRHGVDVTMYQRNSTYVISEKGIRALLDPSYNETNLPYIDRVDRANASIPYPILKIIQQRVTPALAGSIDKQLLDDLKRVGFMTNMGGDGAGVFPLLYEKAGGYYLDTGGCQDIIDGKIKLIAGAGGGIKQFTPDGLIFNDGSKIDGVDVVVFATGYGDAAESILPFLPSSLKPKLQPIWGLNEEGELNSVWRGTGVPGVWVGIGNLAMCRYWSEILSLQIKSSLMGDVLPVKY</sequence>
<dbReference type="InterPro" id="IPR020946">
    <property type="entry name" value="Flavin_mOase-like"/>
</dbReference>
<dbReference type="EMBL" id="JBAHYK010000269">
    <property type="protein sequence ID" value="KAL0575846.1"/>
    <property type="molecule type" value="Genomic_DNA"/>
</dbReference>
<accession>A0ABR3FL84</accession>
<dbReference type="Proteomes" id="UP001465976">
    <property type="component" value="Unassembled WGS sequence"/>
</dbReference>
<evidence type="ECO:0008006" key="7">
    <source>
        <dbReference type="Google" id="ProtNLM"/>
    </source>
</evidence>